<feature type="coiled-coil region" evidence="1">
    <location>
        <begin position="20"/>
        <end position="47"/>
    </location>
</feature>
<dbReference type="EMBL" id="BPQB01000004">
    <property type="protein sequence ID" value="GJE86546.1"/>
    <property type="molecule type" value="Genomic_DNA"/>
</dbReference>
<reference evidence="2 3" key="1">
    <citation type="submission" date="2021-08" db="EMBL/GenBank/DDBJ databases">
        <title>Draft Genome Sequence of Phanerochaete sordida strain YK-624.</title>
        <authorList>
            <person name="Mori T."/>
            <person name="Dohra H."/>
            <person name="Suzuki T."/>
            <person name="Kawagishi H."/>
            <person name="Hirai H."/>
        </authorList>
    </citation>
    <scope>NUCLEOTIDE SEQUENCE [LARGE SCALE GENOMIC DNA]</scope>
    <source>
        <strain evidence="2 3">YK-624</strain>
    </source>
</reference>
<evidence type="ECO:0000313" key="2">
    <source>
        <dbReference type="EMBL" id="GJE86546.1"/>
    </source>
</evidence>
<sequence>MLLSTPDTSSETLAILDLEYLRLEGARAELLRQLDDVERQKRQVNIKRAAYAPVYSVPDDVLYQILEEAYAHDLHRCRLDYNSHTPLAIAQVSRRWRYAALSLPRIWSCIHVPAPLSRSHIPRITLYVARSRPMPISFTIRCRFYTPASPEMGLFMECLSLLLTARVRSCTLYTDYASSMETLTGFLSAAHRCEFEHLHLQLLGEDSRLVMDGSVVPPYLRSLVLHAVRLPSPPITLSSLRRLTLEQQPMTLHYLHEIALSCPALTHLTLREVTTAADGTLVEARFAALEHLYLSELHLSRMGDLLAWIDAPQLAGLTIRDISLGGTHPHALPAPRVRAYAALRHMRIHFPYAAAHIPALVAQTPAVAALDLTGTNVGPLARALLAAPGAALLPALEVLTATILWNERHDIFLDLVRHRERIGRPLKEIRLGYFFLAELDGELLHALSQHVTVTRLDERNRVR</sequence>
<proteinExistence type="predicted"/>
<keyword evidence="1" id="KW-0175">Coiled coil</keyword>
<dbReference type="Gene3D" id="3.80.10.10">
    <property type="entry name" value="Ribonuclease Inhibitor"/>
    <property type="match status" value="1"/>
</dbReference>
<gene>
    <name evidence="2" type="ORF">PsYK624_026260</name>
</gene>
<evidence type="ECO:0008006" key="4">
    <source>
        <dbReference type="Google" id="ProtNLM"/>
    </source>
</evidence>
<organism evidence="2 3">
    <name type="scientific">Phanerochaete sordida</name>
    <dbReference type="NCBI Taxonomy" id="48140"/>
    <lineage>
        <taxon>Eukaryota</taxon>
        <taxon>Fungi</taxon>
        <taxon>Dikarya</taxon>
        <taxon>Basidiomycota</taxon>
        <taxon>Agaricomycotina</taxon>
        <taxon>Agaricomycetes</taxon>
        <taxon>Polyporales</taxon>
        <taxon>Phanerochaetaceae</taxon>
        <taxon>Phanerochaete</taxon>
    </lineage>
</organism>
<comment type="caution">
    <text evidence="2">The sequence shown here is derived from an EMBL/GenBank/DDBJ whole genome shotgun (WGS) entry which is preliminary data.</text>
</comment>
<keyword evidence="3" id="KW-1185">Reference proteome</keyword>
<evidence type="ECO:0000256" key="1">
    <source>
        <dbReference type="SAM" id="Coils"/>
    </source>
</evidence>
<dbReference type="OrthoDB" id="2804214at2759"/>
<dbReference type="Proteomes" id="UP000703269">
    <property type="component" value="Unassembled WGS sequence"/>
</dbReference>
<name>A0A9P3L8V9_9APHY</name>
<accession>A0A9P3L8V9</accession>
<dbReference type="SUPFAM" id="SSF52047">
    <property type="entry name" value="RNI-like"/>
    <property type="match status" value="1"/>
</dbReference>
<protein>
    <recommendedName>
        <fullName evidence="4">F-box domain-containing protein</fullName>
    </recommendedName>
</protein>
<evidence type="ECO:0000313" key="3">
    <source>
        <dbReference type="Proteomes" id="UP000703269"/>
    </source>
</evidence>
<dbReference type="InterPro" id="IPR032675">
    <property type="entry name" value="LRR_dom_sf"/>
</dbReference>
<dbReference type="AlphaFoldDB" id="A0A9P3L8V9"/>